<organism evidence="2 3">
    <name type="scientific">Mycolicibacterium neworleansense</name>
    <dbReference type="NCBI Taxonomy" id="146018"/>
    <lineage>
        <taxon>Bacteria</taxon>
        <taxon>Bacillati</taxon>
        <taxon>Actinomycetota</taxon>
        <taxon>Actinomycetes</taxon>
        <taxon>Mycobacteriales</taxon>
        <taxon>Mycobacteriaceae</taxon>
        <taxon>Mycolicibacterium</taxon>
    </lineage>
</organism>
<feature type="signal peptide" evidence="1">
    <location>
        <begin position="1"/>
        <end position="43"/>
    </location>
</feature>
<dbReference type="AlphaFoldDB" id="A0A0H5RUU0"/>
<dbReference type="EMBL" id="CWKH01000002">
    <property type="protein sequence ID" value="CRZ17292.1"/>
    <property type="molecule type" value="Genomic_DNA"/>
</dbReference>
<evidence type="ECO:0000256" key="1">
    <source>
        <dbReference type="SAM" id="SignalP"/>
    </source>
</evidence>
<evidence type="ECO:0000313" key="2">
    <source>
        <dbReference type="EMBL" id="CRZ17292.1"/>
    </source>
</evidence>
<evidence type="ECO:0008006" key="4">
    <source>
        <dbReference type="Google" id="ProtNLM"/>
    </source>
</evidence>
<name>A0A0H5RUU0_9MYCO</name>
<dbReference type="Proteomes" id="UP000199147">
    <property type="component" value="Unassembled WGS sequence"/>
</dbReference>
<proteinExistence type="predicted"/>
<dbReference type="PANTHER" id="PTHR39335">
    <property type="entry name" value="BLL4220 PROTEIN"/>
    <property type="match status" value="1"/>
</dbReference>
<dbReference type="GO" id="GO:0043448">
    <property type="term" value="P:alkane catabolic process"/>
    <property type="evidence" value="ECO:0007669"/>
    <property type="project" value="TreeGrafter"/>
</dbReference>
<keyword evidence="1" id="KW-0732">Signal</keyword>
<reference evidence="3" key="1">
    <citation type="submission" date="2015-07" db="EMBL/GenBank/DDBJ databases">
        <authorList>
            <person name="Urmite Genomes"/>
        </authorList>
    </citation>
    <scope>NUCLEOTIDE SEQUENCE [LARGE SCALE GENOMIC DNA]</scope>
    <source>
        <strain evidence="3">type strain: ATCC 49404</strain>
    </source>
</reference>
<protein>
    <recommendedName>
        <fullName evidence="4">Lipoprotein</fullName>
    </recommendedName>
</protein>
<accession>A0A0H5RUU0</accession>
<feature type="chain" id="PRO_5005223459" description="Lipoprotein" evidence="1">
    <location>
        <begin position="44"/>
        <end position="162"/>
    </location>
</feature>
<dbReference type="InterPro" id="IPR005297">
    <property type="entry name" value="Lipoprotein_repeat"/>
</dbReference>
<dbReference type="STRING" id="146018.BN2156_04177"/>
<evidence type="ECO:0000313" key="3">
    <source>
        <dbReference type="Proteomes" id="UP000199147"/>
    </source>
</evidence>
<dbReference type="Pfam" id="PF03640">
    <property type="entry name" value="Lipoprotein_15"/>
    <property type="match status" value="2"/>
</dbReference>
<sequence precursor="true">MNLANSVGVRKAMGINRIRRTVGAALFSAGVVIGLAAPGTANAEEPVLTRQASDLGEIVVDAEGMTVYAFQGDTPASSGCGEGCLQKWPAVLAPDPLPAQASGIDGVLGVYLRPDGTRQLTLNSHPLYTFVQDTAAGQHNGVGKQLGNSKWGVMQSDGLPRY</sequence>
<keyword evidence="3" id="KW-1185">Reference proteome</keyword>
<dbReference type="PANTHER" id="PTHR39335:SF1">
    <property type="entry name" value="BLL4220 PROTEIN"/>
    <property type="match status" value="1"/>
</dbReference>
<gene>
    <name evidence="2" type="ORF">BN2156_04177</name>
</gene>